<evidence type="ECO:0000313" key="3">
    <source>
        <dbReference type="EMBL" id="MBB6352437.1"/>
    </source>
</evidence>
<organism evidence="3 4">
    <name type="scientific">Aminobacter aganoensis</name>
    <dbReference type="NCBI Taxonomy" id="83264"/>
    <lineage>
        <taxon>Bacteria</taxon>
        <taxon>Pseudomonadati</taxon>
        <taxon>Pseudomonadota</taxon>
        <taxon>Alphaproteobacteria</taxon>
        <taxon>Hyphomicrobiales</taxon>
        <taxon>Phyllobacteriaceae</taxon>
        <taxon>Aminobacter</taxon>
    </lineage>
</organism>
<evidence type="ECO:0000256" key="1">
    <source>
        <dbReference type="SAM" id="MobiDB-lite"/>
    </source>
</evidence>
<dbReference type="InterPro" id="IPR007462">
    <property type="entry name" value="COV1-like"/>
</dbReference>
<dbReference type="PANTHER" id="PTHR31876:SF26">
    <property type="entry name" value="PROTEIN LIKE COV 2"/>
    <property type="match status" value="1"/>
</dbReference>
<dbReference type="Pfam" id="PF04367">
    <property type="entry name" value="DUF502"/>
    <property type="match status" value="1"/>
</dbReference>
<feature type="transmembrane region" description="Helical" evidence="2">
    <location>
        <begin position="61"/>
        <end position="86"/>
    </location>
</feature>
<proteinExistence type="predicted"/>
<evidence type="ECO:0000313" key="4">
    <source>
        <dbReference type="Proteomes" id="UP000536262"/>
    </source>
</evidence>
<gene>
    <name evidence="3" type="ORF">GGR00_000189</name>
</gene>
<keyword evidence="2" id="KW-0812">Transmembrane</keyword>
<evidence type="ECO:0000256" key="2">
    <source>
        <dbReference type="SAM" id="Phobius"/>
    </source>
</evidence>
<name>A0A7X0KI34_9HYPH</name>
<keyword evidence="4" id="KW-1185">Reference proteome</keyword>
<feature type="region of interest" description="Disordered" evidence="1">
    <location>
        <begin position="220"/>
        <end position="251"/>
    </location>
</feature>
<accession>A0A7X0KI34</accession>
<keyword evidence="2" id="KW-1133">Transmembrane helix</keyword>
<feature type="transmembrane region" description="Helical" evidence="2">
    <location>
        <begin position="16"/>
        <end position="41"/>
    </location>
</feature>
<reference evidence="3 4" key="1">
    <citation type="submission" date="2020-08" db="EMBL/GenBank/DDBJ databases">
        <title>Genomic Encyclopedia of Type Strains, Phase IV (KMG-IV): sequencing the most valuable type-strain genomes for metagenomic binning, comparative biology and taxonomic classification.</title>
        <authorList>
            <person name="Goeker M."/>
        </authorList>
    </citation>
    <scope>NUCLEOTIDE SEQUENCE [LARGE SCALE GENOMIC DNA]</scope>
    <source>
        <strain evidence="3 4">DSM 7051</strain>
    </source>
</reference>
<feature type="compositionally biased region" description="Polar residues" evidence="1">
    <location>
        <begin position="239"/>
        <end position="251"/>
    </location>
</feature>
<comment type="caution">
    <text evidence="3">The sequence shown here is derived from an EMBL/GenBank/DDBJ whole genome shotgun (WGS) entry which is preliminary data.</text>
</comment>
<protein>
    <submittedName>
        <fullName evidence="3">Putative membrane protein</fullName>
    </submittedName>
</protein>
<keyword evidence="2" id="KW-0472">Membrane</keyword>
<dbReference type="RefSeq" id="WP_184697230.1">
    <property type="nucleotide sequence ID" value="NZ_BAABEG010000001.1"/>
</dbReference>
<dbReference type="PANTHER" id="PTHR31876">
    <property type="entry name" value="COV-LIKE PROTEIN 1"/>
    <property type="match status" value="1"/>
</dbReference>
<dbReference type="Proteomes" id="UP000536262">
    <property type="component" value="Unassembled WGS sequence"/>
</dbReference>
<sequence>MSDAHKTSAMTRLRNYFLTGFVVCAPLVLTIYIVWSFVGWVDSWVKPYIPGRYNPDNYLSIQLPGFGLIVALVLITLIGFLTANFIGRAIVTFGERLLNRMPLVRGLYKALKQLFETALSDKNEMFRTVGMVEYPRKGVWSIVFIAAEKRSEINEKLDQEGDPLMAVFMPCTPNPTTGFLMYVPRSEVVLLDMSIEDGAKLIVSAGLVTPETKGRITANGVPIEGPMGNPPVGTLPQPALSSPTASSRPNK</sequence>
<dbReference type="EMBL" id="JACHOU010000001">
    <property type="protein sequence ID" value="MBB6352437.1"/>
    <property type="molecule type" value="Genomic_DNA"/>
</dbReference>
<dbReference type="AlphaFoldDB" id="A0A7X0KI34"/>